<dbReference type="Gene3D" id="1.10.287.130">
    <property type="match status" value="1"/>
</dbReference>
<evidence type="ECO:0000256" key="3">
    <source>
        <dbReference type="ARBA" id="ARBA00012438"/>
    </source>
</evidence>
<feature type="modified residue" description="4-aspartylphosphate" evidence="10">
    <location>
        <position position="671"/>
    </location>
</feature>
<keyword evidence="11" id="KW-0472">Membrane</keyword>
<dbReference type="InterPro" id="IPR003594">
    <property type="entry name" value="HATPase_dom"/>
</dbReference>
<keyword evidence="4 10" id="KW-0597">Phosphoprotein</keyword>
<dbReference type="Gene3D" id="6.10.340.10">
    <property type="match status" value="1"/>
</dbReference>
<dbReference type="GO" id="GO:0005524">
    <property type="term" value="F:ATP binding"/>
    <property type="evidence" value="ECO:0007669"/>
    <property type="project" value="UniProtKB-KW"/>
</dbReference>
<dbReference type="GO" id="GO:0000155">
    <property type="term" value="F:phosphorelay sensor kinase activity"/>
    <property type="evidence" value="ECO:0007669"/>
    <property type="project" value="InterPro"/>
</dbReference>
<evidence type="ECO:0000259" key="12">
    <source>
        <dbReference type="PROSITE" id="PS50109"/>
    </source>
</evidence>
<gene>
    <name evidence="15" type="ORF">EJA06_014550</name>
</gene>
<evidence type="ECO:0000256" key="10">
    <source>
        <dbReference type="PROSITE-ProRule" id="PRU00169"/>
    </source>
</evidence>
<dbReference type="SUPFAM" id="SSF52172">
    <property type="entry name" value="CheY-like"/>
    <property type="match status" value="1"/>
</dbReference>
<dbReference type="Pfam" id="PF00072">
    <property type="entry name" value="Response_reg"/>
    <property type="match status" value="1"/>
</dbReference>
<dbReference type="PROSITE" id="PS50109">
    <property type="entry name" value="HIS_KIN"/>
    <property type="match status" value="1"/>
</dbReference>
<evidence type="ECO:0000256" key="11">
    <source>
        <dbReference type="SAM" id="Phobius"/>
    </source>
</evidence>
<evidence type="ECO:0000256" key="7">
    <source>
        <dbReference type="ARBA" id="ARBA00022777"/>
    </source>
</evidence>
<dbReference type="InterPro" id="IPR004358">
    <property type="entry name" value="Sig_transdc_His_kin-like_C"/>
</dbReference>
<evidence type="ECO:0000256" key="6">
    <source>
        <dbReference type="ARBA" id="ARBA00022741"/>
    </source>
</evidence>
<dbReference type="InterPro" id="IPR005467">
    <property type="entry name" value="His_kinase_dom"/>
</dbReference>
<dbReference type="SMART" id="SM00448">
    <property type="entry name" value="REC"/>
    <property type="match status" value="1"/>
</dbReference>
<evidence type="ECO:0000256" key="1">
    <source>
        <dbReference type="ARBA" id="ARBA00000085"/>
    </source>
</evidence>
<dbReference type="InterPro" id="IPR036890">
    <property type="entry name" value="HATPase_C_sf"/>
</dbReference>
<keyword evidence="9" id="KW-0902">Two-component regulatory system</keyword>
<organism evidence="15 16">
    <name type="scientific">Pseudomonas songnenensis</name>
    <dbReference type="NCBI Taxonomy" id="1176259"/>
    <lineage>
        <taxon>Bacteria</taxon>
        <taxon>Pseudomonadati</taxon>
        <taxon>Pseudomonadota</taxon>
        <taxon>Gammaproteobacteria</taxon>
        <taxon>Pseudomonadales</taxon>
        <taxon>Pseudomonadaceae</taxon>
        <taxon>Pseudomonas</taxon>
    </lineage>
</organism>
<evidence type="ECO:0000259" key="13">
    <source>
        <dbReference type="PROSITE" id="PS50110"/>
    </source>
</evidence>
<comment type="caution">
    <text evidence="15">The sequence shown here is derived from an EMBL/GenBank/DDBJ whole genome shotgun (WGS) entry which is preliminary data.</text>
</comment>
<dbReference type="PROSITE" id="PS50885">
    <property type="entry name" value="HAMP"/>
    <property type="match status" value="1"/>
</dbReference>
<dbReference type="PANTHER" id="PTHR43065:SF46">
    <property type="entry name" value="C4-DICARBOXYLATE TRANSPORT SENSOR PROTEIN DCTB"/>
    <property type="match status" value="1"/>
</dbReference>
<dbReference type="EC" id="2.7.13.3" evidence="3"/>
<dbReference type="InterPro" id="IPR011006">
    <property type="entry name" value="CheY-like_superfamily"/>
</dbReference>
<comment type="catalytic activity">
    <reaction evidence="1">
        <text>ATP + protein L-histidine = ADP + protein N-phospho-L-histidine.</text>
        <dbReference type="EC" id="2.7.13.3"/>
    </reaction>
</comment>
<dbReference type="AlphaFoldDB" id="A0A482UFE1"/>
<dbReference type="PANTHER" id="PTHR43065">
    <property type="entry name" value="SENSOR HISTIDINE KINASE"/>
    <property type="match status" value="1"/>
</dbReference>
<keyword evidence="11" id="KW-0812">Transmembrane</keyword>
<proteinExistence type="predicted"/>
<feature type="domain" description="Histidine kinase" evidence="12">
    <location>
        <begin position="379"/>
        <end position="598"/>
    </location>
</feature>
<accession>A0A482UFE1</accession>
<dbReference type="SUPFAM" id="SSF47384">
    <property type="entry name" value="Homodimeric domain of signal transducing histidine kinase"/>
    <property type="match status" value="1"/>
</dbReference>
<reference evidence="15 16" key="1">
    <citation type="submission" date="2019-01" db="EMBL/GenBank/DDBJ databases">
        <title>High-quality draft genome of. Pseudomonas songnenensis str. L103, a full-fledged denitrifier isolated from 100 meters deep aquifer in a heavily nitrogen fertilized agricultural area.</title>
        <authorList>
            <person name="Liu M."/>
            <person name="Liu B."/>
        </authorList>
    </citation>
    <scope>NUCLEOTIDE SEQUENCE [LARGE SCALE GENOMIC DNA]</scope>
    <source>
        <strain evidence="15 16">L103</strain>
    </source>
</reference>
<dbReference type="PRINTS" id="PR00344">
    <property type="entry name" value="BCTRLSENSOR"/>
</dbReference>
<sequence>MSIRARLIWLVIAVIAPALAFALFATYSVYRAQSQQIDQGMYEATRGVSLAVERELDRFGAIVTTLASSPTLVSGDLRAFHERLQQTIQPIATGITIFDPNGVPLADTDYPFGAPLPMPPSLPGFENAPLLDVSPMFRDPLTRAHSVAIHRPVLRDGRVVYYLTMKFPASRIEALLQAQELPERWLGAVLDQTHTIVARTRDPGRHVGEVASANFVADLRGTAAREGKLISVTRDDQRVVSFFSRGERSGWTVLIGIPRKDLLASVLAPIGTAAIGILMVLALAIGLAIALGRTITRPLMQLDQAAGALARGEVFEAPRTGMDETDRTAQVLAQASRTIHRSSQEMAERVEEAVAQAERSHRALLQGQKLEALGNLTAGISHEFNNLLQSMTVGLQLADMLSPNPRAKRAIEACQRSAQRATRLTRHLMTFSRSRTGDIEQVDLRTLILGMHELLTGALPNNVVLQLDLPDRPWPAALDPVQCELAILNLAINARDAMPDGGPLIVSLHDVEHGDTALPGLGARTYLGIDVIDTGCGMSREVQARAFEPFFTTKAIGAGTGLGLAQVYGFAHQSGGAVAIDSEVGRGTRVTLLLPRVEHRSEPAGPVQKAPARANRTTRVLLVDDDAEVREVVMSMLEELGYLVDEAQDADAALARLADDTGPSIDVLLSDIVMPGRLDGVGLAAEVQGRYPALPIILATGYTERLAAEHGLRVLAKPFTSQTLAEALLDALNTPKSDASGAQ</sequence>
<evidence type="ECO:0000313" key="15">
    <source>
        <dbReference type="EMBL" id="RYJ61912.1"/>
    </source>
</evidence>
<dbReference type="SUPFAM" id="SSF55874">
    <property type="entry name" value="ATPase domain of HSP90 chaperone/DNA topoisomerase II/histidine kinase"/>
    <property type="match status" value="1"/>
</dbReference>
<dbReference type="InterPro" id="IPR003660">
    <property type="entry name" value="HAMP_dom"/>
</dbReference>
<dbReference type="InterPro" id="IPR003661">
    <property type="entry name" value="HisK_dim/P_dom"/>
</dbReference>
<keyword evidence="6" id="KW-0547">Nucleotide-binding</keyword>
<comment type="subcellular location">
    <subcellularLocation>
        <location evidence="2">Membrane</location>
    </subcellularLocation>
</comment>
<evidence type="ECO:0000256" key="9">
    <source>
        <dbReference type="ARBA" id="ARBA00023012"/>
    </source>
</evidence>
<dbReference type="EMBL" id="RWYU02000005">
    <property type="protein sequence ID" value="RYJ61912.1"/>
    <property type="molecule type" value="Genomic_DNA"/>
</dbReference>
<dbReference type="PROSITE" id="PS50110">
    <property type="entry name" value="RESPONSE_REGULATORY"/>
    <property type="match status" value="1"/>
</dbReference>
<dbReference type="Pfam" id="PF00512">
    <property type="entry name" value="HisKA"/>
    <property type="match status" value="1"/>
</dbReference>
<feature type="domain" description="Response regulatory" evidence="13">
    <location>
        <begin position="619"/>
        <end position="732"/>
    </location>
</feature>
<dbReference type="SMART" id="SM00388">
    <property type="entry name" value="HisKA"/>
    <property type="match status" value="1"/>
</dbReference>
<dbReference type="InterPro" id="IPR036097">
    <property type="entry name" value="HisK_dim/P_sf"/>
</dbReference>
<dbReference type="Proteomes" id="UP000282800">
    <property type="component" value="Unassembled WGS sequence"/>
</dbReference>
<evidence type="ECO:0000313" key="16">
    <source>
        <dbReference type="Proteomes" id="UP000282800"/>
    </source>
</evidence>
<dbReference type="Gene3D" id="3.40.50.2300">
    <property type="match status" value="1"/>
</dbReference>
<evidence type="ECO:0000256" key="8">
    <source>
        <dbReference type="ARBA" id="ARBA00022840"/>
    </source>
</evidence>
<evidence type="ECO:0000259" key="14">
    <source>
        <dbReference type="PROSITE" id="PS50885"/>
    </source>
</evidence>
<protein>
    <recommendedName>
        <fullName evidence="3">histidine kinase</fullName>
        <ecNumber evidence="3">2.7.13.3</ecNumber>
    </recommendedName>
</protein>
<keyword evidence="7" id="KW-0418">Kinase</keyword>
<dbReference type="SMART" id="SM00387">
    <property type="entry name" value="HATPase_c"/>
    <property type="match status" value="1"/>
</dbReference>
<keyword evidence="5" id="KW-0808">Transferase</keyword>
<evidence type="ECO:0000256" key="2">
    <source>
        <dbReference type="ARBA" id="ARBA00004370"/>
    </source>
</evidence>
<feature type="transmembrane region" description="Helical" evidence="11">
    <location>
        <begin position="7"/>
        <end position="30"/>
    </location>
</feature>
<keyword evidence="11" id="KW-1133">Transmembrane helix</keyword>
<name>A0A482UFE1_9PSED</name>
<dbReference type="Gene3D" id="3.30.565.10">
    <property type="entry name" value="Histidine kinase-like ATPase, C-terminal domain"/>
    <property type="match status" value="1"/>
</dbReference>
<keyword evidence="8" id="KW-0067">ATP-binding</keyword>
<dbReference type="InterPro" id="IPR001789">
    <property type="entry name" value="Sig_transdc_resp-reg_receiver"/>
</dbReference>
<feature type="domain" description="HAMP" evidence="14">
    <location>
        <begin position="293"/>
        <end position="344"/>
    </location>
</feature>
<evidence type="ECO:0000256" key="4">
    <source>
        <dbReference type="ARBA" id="ARBA00022553"/>
    </source>
</evidence>
<dbReference type="CDD" id="cd18774">
    <property type="entry name" value="PDC2_HK_sensor"/>
    <property type="match status" value="1"/>
</dbReference>
<dbReference type="RefSeq" id="WP_126189844.1">
    <property type="nucleotide sequence ID" value="NZ_RWYU02000005.1"/>
</dbReference>
<dbReference type="OrthoDB" id="9177042at2"/>
<feature type="transmembrane region" description="Helical" evidence="11">
    <location>
        <begin position="266"/>
        <end position="291"/>
    </location>
</feature>
<dbReference type="Pfam" id="PF02518">
    <property type="entry name" value="HATPase_c"/>
    <property type="match status" value="1"/>
</dbReference>
<evidence type="ECO:0000256" key="5">
    <source>
        <dbReference type="ARBA" id="ARBA00022679"/>
    </source>
</evidence>
<dbReference type="GO" id="GO:0016020">
    <property type="term" value="C:membrane"/>
    <property type="evidence" value="ECO:0007669"/>
    <property type="project" value="UniProtKB-SubCell"/>
</dbReference>